<dbReference type="PANTHER" id="PTHR13029">
    <property type="match status" value="1"/>
</dbReference>
<dbReference type="InterPro" id="IPR051577">
    <property type="entry name" value="MRF-like"/>
</dbReference>
<evidence type="ECO:0000259" key="1">
    <source>
        <dbReference type="PROSITE" id="PS51688"/>
    </source>
</evidence>
<dbReference type="AlphaFoldDB" id="A0AA37SN69"/>
<dbReference type="PROSITE" id="PS51688">
    <property type="entry name" value="ICA"/>
    <property type="match status" value="1"/>
</dbReference>
<proteinExistence type="predicted"/>
<dbReference type="InterPro" id="IPR030392">
    <property type="entry name" value="S74_ICA"/>
</dbReference>
<feature type="domain" description="Peptidase S74" evidence="1">
    <location>
        <begin position="10"/>
        <end position="115"/>
    </location>
</feature>
<dbReference type="Pfam" id="PF13884">
    <property type="entry name" value="Peptidase_S74"/>
    <property type="match status" value="1"/>
</dbReference>
<accession>A0AA37SN69</accession>
<gene>
    <name evidence="2" type="ORF">GCM10007940_11040</name>
</gene>
<organism evidence="2 3">
    <name type="scientific">Portibacter lacus</name>
    <dbReference type="NCBI Taxonomy" id="1099794"/>
    <lineage>
        <taxon>Bacteria</taxon>
        <taxon>Pseudomonadati</taxon>
        <taxon>Bacteroidota</taxon>
        <taxon>Saprospiria</taxon>
        <taxon>Saprospirales</taxon>
        <taxon>Haliscomenobacteraceae</taxon>
        <taxon>Portibacter</taxon>
    </lineage>
</organism>
<reference evidence="2" key="1">
    <citation type="journal article" date="2014" name="Int. J. Syst. Evol. Microbiol.">
        <title>Complete genome sequence of Corynebacterium casei LMG S-19264T (=DSM 44701T), isolated from a smear-ripened cheese.</title>
        <authorList>
            <consortium name="US DOE Joint Genome Institute (JGI-PGF)"/>
            <person name="Walter F."/>
            <person name="Albersmeier A."/>
            <person name="Kalinowski J."/>
            <person name="Ruckert C."/>
        </authorList>
    </citation>
    <scope>NUCLEOTIDE SEQUENCE</scope>
    <source>
        <strain evidence="2">NBRC 108769</strain>
    </source>
</reference>
<name>A0AA37SN69_9BACT</name>
<reference evidence="2" key="2">
    <citation type="submission" date="2023-01" db="EMBL/GenBank/DDBJ databases">
        <title>Draft genome sequence of Portibacter lacus strain NBRC 108769.</title>
        <authorList>
            <person name="Sun Q."/>
            <person name="Mori K."/>
        </authorList>
    </citation>
    <scope>NUCLEOTIDE SEQUENCE</scope>
    <source>
        <strain evidence="2">NBRC 108769</strain>
    </source>
</reference>
<dbReference type="Proteomes" id="UP001156666">
    <property type="component" value="Unassembled WGS sequence"/>
</dbReference>
<sequence>MYAFQYITSSDATLKENLRPINDALAKIMQINPMIYDFKPEVFQGASEDKMQELQSGSTNQYGVIAQELEKIYPDLVKVDKDNGLYGVNYQGLIPVLIKALQEQQVAISELSAKISKLKNGE</sequence>
<keyword evidence="3" id="KW-1185">Reference proteome</keyword>
<dbReference type="RefSeq" id="WP_284283422.1">
    <property type="nucleotide sequence ID" value="NZ_BSOH01000005.1"/>
</dbReference>
<protein>
    <recommendedName>
        <fullName evidence="1">Peptidase S74 domain-containing protein</fullName>
    </recommendedName>
</protein>
<evidence type="ECO:0000313" key="3">
    <source>
        <dbReference type="Proteomes" id="UP001156666"/>
    </source>
</evidence>
<evidence type="ECO:0000313" key="2">
    <source>
        <dbReference type="EMBL" id="GLR16489.1"/>
    </source>
</evidence>
<dbReference type="EMBL" id="BSOH01000005">
    <property type="protein sequence ID" value="GLR16489.1"/>
    <property type="molecule type" value="Genomic_DNA"/>
</dbReference>
<comment type="caution">
    <text evidence="2">The sequence shown here is derived from an EMBL/GenBank/DDBJ whole genome shotgun (WGS) entry which is preliminary data.</text>
</comment>